<dbReference type="OrthoDB" id="5048388at2759"/>
<dbReference type="PROSITE" id="PS50948">
    <property type="entry name" value="PAN"/>
    <property type="match status" value="1"/>
</dbReference>
<evidence type="ECO:0000313" key="3">
    <source>
        <dbReference type="EMBL" id="KAF7556258.1"/>
    </source>
</evidence>
<protein>
    <recommendedName>
        <fullName evidence="2">Apple domain-containing protein</fullName>
    </recommendedName>
</protein>
<reference evidence="3" key="1">
    <citation type="submission" date="2020-03" db="EMBL/GenBank/DDBJ databases">
        <title>Draft Genome Sequence of Cylindrodendrum hubeiense.</title>
        <authorList>
            <person name="Buettner E."/>
            <person name="Kellner H."/>
        </authorList>
    </citation>
    <scope>NUCLEOTIDE SEQUENCE</scope>
    <source>
        <strain evidence="3">IHI 201604</strain>
    </source>
</reference>
<dbReference type="AlphaFoldDB" id="A0A9P5LK05"/>
<dbReference type="Proteomes" id="UP000722485">
    <property type="component" value="Unassembled WGS sequence"/>
</dbReference>
<name>A0A9P5LK05_9HYPO</name>
<sequence length="271" mass="30001">MVSTTTFTLLALSALGRVVSAAAPAQCTAIDPAPEGVVCGASGFVQNPAGKLFAVERLSLEGCSNYCGSNDACNTFQYRNTNEGSCVLYGDVLSDMRFSNDDFSWDNFYEKSCFECSKNTLIDLDFNVDQSTEDWSMTQDVEDSFFFDNLNVGGRNVFRVLDAADSGSATITYTPTFQLEAGPTYRLQFMLRTNLPDKTDFSLLTFYLATNEEIVFEYTPSGGTQVGEATLFSTDFTLEQRDAGEGTFLFNAKSSGLPLDWYFNYLYIQRI</sequence>
<dbReference type="InterPro" id="IPR003609">
    <property type="entry name" value="Pan_app"/>
</dbReference>
<evidence type="ECO:0000313" key="4">
    <source>
        <dbReference type="Proteomes" id="UP000722485"/>
    </source>
</evidence>
<keyword evidence="4" id="KW-1185">Reference proteome</keyword>
<dbReference type="SUPFAM" id="SSF49785">
    <property type="entry name" value="Galactose-binding domain-like"/>
    <property type="match status" value="1"/>
</dbReference>
<feature type="signal peptide" evidence="1">
    <location>
        <begin position="1"/>
        <end position="21"/>
    </location>
</feature>
<dbReference type="InterPro" id="IPR008979">
    <property type="entry name" value="Galactose-bd-like_sf"/>
</dbReference>
<keyword evidence="1" id="KW-0732">Signal</keyword>
<feature type="domain" description="Apple" evidence="2">
    <location>
        <begin position="39"/>
        <end position="113"/>
    </location>
</feature>
<feature type="chain" id="PRO_5040442105" description="Apple domain-containing protein" evidence="1">
    <location>
        <begin position="22"/>
        <end position="271"/>
    </location>
</feature>
<comment type="caution">
    <text evidence="3">The sequence shown here is derived from an EMBL/GenBank/DDBJ whole genome shotgun (WGS) entry which is preliminary data.</text>
</comment>
<accession>A0A9P5LK05</accession>
<gene>
    <name evidence="3" type="ORF">G7Z17_g1533</name>
</gene>
<dbReference type="EMBL" id="JAANBB010000013">
    <property type="protein sequence ID" value="KAF7556258.1"/>
    <property type="molecule type" value="Genomic_DNA"/>
</dbReference>
<organism evidence="3 4">
    <name type="scientific">Cylindrodendrum hubeiense</name>
    <dbReference type="NCBI Taxonomy" id="595255"/>
    <lineage>
        <taxon>Eukaryota</taxon>
        <taxon>Fungi</taxon>
        <taxon>Dikarya</taxon>
        <taxon>Ascomycota</taxon>
        <taxon>Pezizomycotina</taxon>
        <taxon>Sordariomycetes</taxon>
        <taxon>Hypocreomycetidae</taxon>
        <taxon>Hypocreales</taxon>
        <taxon>Nectriaceae</taxon>
        <taxon>Cylindrodendrum</taxon>
    </lineage>
</organism>
<evidence type="ECO:0000259" key="2">
    <source>
        <dbReference type="PROSITE" id="PS50948"/>
    </source>
</evidence>
<evidence type="ECO:0000256" key="1">
    <source>
        <dbReference type="SAM" id="SignalP"/>
    </source>
</evidence>
<proteinExistence type="predicted"/>